<evidence type="ECO:0000313" key="3">
    <source>
        <dbReference type="Proteomes" id="UP000053127"/>
    </source>
</evidence>
<organism evidence="2 3">
    <name type="scientific">Streptomyces yokosukanensis</name>
    <dbReference type="NCBI Taxonomy" id="67386"/>
    <lineage>
        <taxon>Bacteria</taxon>
        <taxon>Bacillati</taxon>
        <taxon>Actinomycetota</taxon>
        <taxon>Actinomycetes</taxon>
        <taxon>Kitasatosporales</taxon>
        <taxon>Streptomycetaceae</taxon>
        <taxon>Streptomyces</taxon>
    </lineage>
</organism>
<gene>
    <name evidence="2" type="ORF">AQI95_02055</name>
</gene>
<dbReference type="STRING" id="67386.AQI95_02055"/>
<name>A0A101PFI8_9ACTN</name>
<comment type="caution">
    <text evidence="2">The sequence shown here is derived from an EMBL/GenBank/DDBJ whole genome shotgun (WGS) entry which is preliminary data.</text>
</comment>
<evidence type="ECO:0000256" key="1">
    <source>
        <dbReference type="SAM" id="MobiDB-lite"/>
    </source>
</evidence>
<sequence length="382" mass="41661">MSTPTIPENIEDLAVRFATEEAERAAYARSPKGRKAIVRQLRAEAGAKGMEVKEYIEALTRDPEGVKPPEGTAPTSAFWSYGIEHPDVPANSWNQHFLDNRYIAEAWARTQNAQSPGSAQTLETTEGGRRLNAMYLWEPEVLKALGGAEKGFTEDWTRECWGTISETYAAEAKGPVVAFAQYADTRSILYKRELPTLHANPDVGLDHINFAYEAPQTWPEQTRTEVGTDAARAQLQYNDPTAAHYIDPQTYPDQDPVERRAGLESEFASVANERAERAAAKKAGRATNPSAEQTEEQATDRPTEQTEQTEQTAEETTEAEAPATVGAKEQKAPAPSASVPLWQLGFTPRPVALETGSSGAAPDSKAPPAPGLEHQSTRAELG</sequence>
<accession>A0A101PFI8</accession>
<dbReference type="EMBL" id="LMWN01000001">
    <property type="protein sequence ID" value="KUN10517.1"/>
    <property type="molecule type" value="Genomic_DNA"/>
</dbReference>
<evidence type="ECO:0000313" key="2">
    <source>
        <dbReference type="EMBL" id="KUN10517.1"/>
    </source>
</evidence>
<protein>
    <submittedName>
        <fullName evidence="2">Uncharacterized protein</fullName>
    </submittedName>
</protein>
<dbReference type="RefSeq" id="WP_067116205.1">
    <property type="nucleotide sequence ID" value="NZ_KQ948206.1"/>
</dbReference>
<proteinExistence type="predicted"/>
<keyword evidence="3" id="KW-1185">Reference proteome</keyword>
<dbReference type="AlphaFoldDB" id="A0A101PFI8"/>
<feature type="region of interest" description="Disordered" evidence="1">
    <location>
        <begin position="273"/>
        <end position="382"/>
    </location>
</feature>
<dbReference type="Proteomes" id="UP000053127">
    <property type="component" value="Unassembled WGS sequence"/>
</dbReference>
<reference evidence="2 3" key="1">
    <citation type="submission" date="2015-10" db="EMBL/GenBank/DDBJ databases">
        <title>Draft genome sequence of Streptomyces yokosukanensis DSM 40224, type strain for the species Streptomyces yokosukanensis.</title>
        <authorList>
            <person name="Ruckert C."/>
            <person name="Winkler A."/>
            <person name="Kalinowski J."/>
            <person name="Kampfer P."/>
            <person name="Glaeser S."/>
        </authorList>
    </citation>
    <scope>NUCLEOTIDE SEQUENCE [LARGE SCALE GENOMIC DNA]</scope>
    <source>
        <strain evidence="2 3">DSM 40224</strain>
    </source>
</reference>
<dbReference type="OrthoDB" id="4190543at2"/>